<dbReference type="EMBL" id="CP041616">
    <property type="protein sequence ID" value="QDO87926.1"/>
    <property type="molecule type" value="Genomic_DNA"/>
</dbReference>
<gene>
    <name evidence="3" type="ORF">FNH13_05845</name>
</gene>
<dbReference type="SUPFAM" id="SSF53474">
    <property type="entry name" value="alpha/beta-Hydrolases"/>
    <property type="match status" value="1"/>
</dbReference>
<dbReference type="Pfam" id="PF20408">
    <property type="entry name" value="Abhydrolase_11"/>
    <property type="match status" value="1"/>
</dbReference>
<evidence type="ECO:0000313" key="4">
    <source>
        <dbReference type="Proteomes" id="UP000315395"/>
    </source>
</evidence>
<evidence type="ECO:0000259" key="2">
    <source>
        <dbReference type="Pfam" id="PF20408"/>
    </source>
</evidence>
<dbReference type="PANTHER" id="PTHR13136">
    <property type="entry name" value="TESTIS DEVELOPMENT PROTEIN PRTD"/>
    <property type="match status" value="1"/>
</dbReference>
<evidence type="ECO:0000313" key="3">
    <source>
        <dbReference type="EMBL" id="QDO87926.1"/>
    </source>
</evidence>
<dbReference type="PANTHER" id="PTHR13136:SF11">
    <property type="entry name" value="TESTIS-EXPRESSED PROTEIN 30"/>
    <property type="match status" value="1"/>
</dbReference>
<dbReference type="Proteomes" id="UP000315395">
    <property type="component" value="Chromosome"/>
</dbReference>
<dbReference type="AlphaFoldDB" id="A0A516G8S0"/>
<keyword evidence="4" id="KW-1185">Reference proteome</keyword>
<dbReference type="InterPro" id="IPR026555">
    <property type="entry name" value="NSL3/Tex30"/>
</dbReference>
<accession>A0A516G8S0</accession>
<dbReference type="InterPro" id="IPR046879">
    <property type="entry name" value="KANL3/Tex30_Abhydrolase"/>
</dbReference>
<feature type="region of interest" description="Disordered" evidence="1">
    <location>
        <begin position="1"/>
        <end position="22"/>
    </location>
</feature>
<feature type="domain" description="KANL3/Tex30 alpha/beta hydrolase-like" evidence="2">
    <location>
        <begin position="29"/>
        <end position="202"/>
    </location>
</feature>
<dbReference type="OrthoDB" id="652634at2"/>
<dbReference type="RefSeq" id="WP_143782601.1">
    <property type="nucleotide sequence ID" value="NZ_CP041616.1"/>
</dbReference>
<dbReference type="KEGG" id="orz:FNH13_05845"/>
<dbReference type="Gene3D" id="3.40.50.1820">
    <property type="entry name" value="alpha/beta hydrolase"/>
    <property type="match status" value="1"/>
</dbReference>
<organism evidence="3 4">
    <name type="scientific">Ornithinimicrobium ciconiae</name>
    <dbReference type="NCBI Taxonomy" id="2594265"/>
    <lineage>
        <taxon>Bacteria</taxon>
        <taxon>Bacillati</taxon>
        <taxon>Actinomycetota</taxon>
        <taxon>Actinomycetes</taxon>
        <taxon>Micrococcales</taxon>
        <taxon>Ornithinimicrobiaceae</taxon>
        <taxon>Ornithinimicrobium</taxon>
    </lineage>
</organism>
<dbReference type="InterPro" id="IPR029058">
    <property type="entry name" value="AB_hydrolase_fold"/>
</dbReference>
<sequence length="250" mass="25590">MIAEPITVQTSEGPAAVRVHPSAQDTRGTIVLGHGAGGPLGSWPKDLQSVLTATAHGWTVVLVEQPWRLAGRKVASRPPTLDAAWTELLSALDTGLDAGHTGLDTGLDAGPAGLSALRHPLPRPLVVGGRSAGARVACRTSPGDPDAGLPRADGVLCLSFPLHPPGGPDKSRSAELATPINLTIPTLVVQGGADPFGSPAEILVALAAGIEGRPLDTASLDLVEVPGNHSPSRDQDLVTHSVMSWLEQLG</sequence>
<evidence type="ECO:0000256" key="1">
    <source>
        <dbReference type="SAM" id="MobiDB-lite"/>
    </source>
</evidence>
<protein>
    <recommendedName>
        <fullName evidence="2">KANL3/Tex30 alpha/beta hydrolase-like domain-containing protein</fullName>
    </recommendedName>
</protein>
<reference evidence="3 4" key="1">
    <citation type="submission" date="2019-07" db="EMBL/GenBank/DDBJ databases">
        <title>complete genome sequencing of Ornithinimicrobium sp. H23M54.</title>
        <authorList>
            <person name="Bae J.-W."/>
            <person name="Lee S.-Y."/>
        </authorList>
    </citation>
    <scope>NUCLEOTIDE SEQUENCE [LARGE SCALE GENOMIC DNA]</scope>
    <source>
        <strain evidence="3 4">H23M54</strain>
    </source>
</reference>
<proteinExistence type="predicted"/>
<name>A0A516G8S0_9MICO</name>